<sequence>MGDYWEQRFSSEGMIWGKSPSRTAYHALEIFKEHHVQSVLVPGSGYGRNTKAFSSIFDVEGIEISTEALAIAEEWDPDSRFIQGSCLEPILPNKTYDAVYCFDVLHLFLAKERKQLIENCLHHLNPSGLVYFTCFSDQDKNYGVGAKIEEGTYEYIQGKYAHFFSEKDLLQHFSQLQILETGSCKEILNYNDHSTKEYHLRYIVGRKIQKVNHDEP</sequence>
<feature type="domain" description="Methyltransferase type 11" evidence="1">
    <location>
        <begin position="42"/>
        <end position="132"/>
    </location>
</feature>
<organism evidence="2 3">
    <name type="scientific">Paenibacillus faecis</name>
    <dbReference type="NCBI Taxonomy" id="862114"/>
    <lineage>
        <taxon>Bacteria</taxon>
        <taxon>Bacillati</taxon>
        <taxon>Bacillota</taxon>
        <taxon>Bacilli</taxon>
        <taxon>Bacillales</taxon>
        <taxon>Paenibacillaceae</taxon>
        <taxon>Paenibacillus</taxon>
    </lineage>
</organism>
<keyword evidence="2" id="KW-0489">Methyltransferase</keyword>
<dbReference type="RefSeq" id="WP_148450073.1">
    <property type="nucleotide sequence ID" value="NZ_VSDO01000001.1"/>
</dbReference>
<comment type="caution">
    <text evidence="2">The sequence shown here is derived from an EMBL/GenBank/DDBJ whole genome shotgun (WGS) entry which is preliminary data.</text>
</comment>
<dbReference type="Proteomes" id="UP000325218">
    <property type="component" value="Unassembled WGS sequence"/>
</dbReference>
<dbReference type="Pfam" id="PF08241">
    <property type="entry name" value="Methyltransf_11"/>
    <property type="match status" value="1"/>
</dbReference>
<evidence type="ECO:0000313" key="2">
    <source>
        <dbReference type="EMBL" id="TYA14477.1"/>
    </source>
</evidence>
<dbReference type="GO" id="GO:0032259">
    <property type="term" value="P:methylation"/>
    <property type="evidence" value="ECO:0007669"/>
    <property type="project" value="UniProtKB-KW"/>
</dbReference>
<proteinExistence type="predicted"/>
<gene>
    <name evidence="2" type="ORF">FRY98_01965</name>
</gene>
<evidence type="ECO:0000259" key="1">
    <source>
        <dbReference type="Pfam" id="PF08241"/>
    </source>
</evidence>
<name>A0A5D0D039_9BACL</name>
<dbReference type="Gene3D" id="3.40.50.150">
    <property type="entry name" value="Vaccinia Virus protein VP39"/>
    <property type="match status" value="1"/>
</dbReference>
<dbReference type="PANTHER" id="PTHR43861">
    <property type="entry name" value="TRANS-ACONITATE 2-METHYLTRANSFERASE-RELATED"/>
    <property type="match status" value="1"/>
</dbReference>
<keyword evidence="3" id="KW-1185">Reference proteome</keyword>
<dbReference type="SUPFAM" id="SSF53335">
    <property type="entry name" value="S-adenosyl-L-methionine-dependent methyltransferases"/>
    <property type="match status" value="1"/>
</dbReference>
<dbReference type="InterPro" id="IPR013216">
    <property type="entry name" value="Methyltransf_11"/>
</dbReference>
<dbReference type="EMBL" id="VSDO01000001">
    <property type="protein sequence ID" value="TYA14477.1"/>
    <property type="molecule type" value="Genomic_DNA"/>
</dbReference>
<evidence type="ECO:0000313" key="3">
    <source>
        <dbReference type="Proteomes" id="UP000325218"/>
    </source>
</evidence>
<dbReference type="OrthoDB" id="703529at2"/>
<keyword evidence="2" id="KW-0808">Transferase</keyword>
<dbReference type="CDD" id="cd02440">
    <property type="entry name" value="AdoMet_MTases"/>
    <property type="match status" value="1"/>
</dbReference>
<reference evidence="2 3" key="1">
    <citation type="submission" date="2019-08" db="EMBL/GenBank/DDBJ databases">
        <title>Genome sequencing of Paenibacillus faecis DSM 23593(T).</title>
        <authorList>
            <person name="Kook J.-K."/>
            <person name="Park S.-N."/>
            <person name="Lim Y.K."/>
        </authorList>
    </citation>
    <scope>NUCLEOTIDE SEQUENCE [LARGE SCALE GENOMIC DNA]</scope>
    <source>
        <strain evidence="2 3">DSM 23593</strain>
    </source>
</reference>
<dbReference type="AlphaFoldDB" id="A0A5D0D039"/>
<dbReference type="InterPro" id="IPR029063">
    <property type="entry name" value="SAM-dependent_MTases_sf"/>
</dbReference>
<protein>
    <submittedName>
        <fullName evidence="2">Class I SAM-dependent methyltransferase</fullName>
    </submittedName>
</protein>
<dbReference type="PANTHER" id="PTHR43861:SF1">
    <property type="entry name" value="TRANS-ACONITATE 2-METHYLTRANSFERASE"/>
    <property type="match status" value="1"/>
</dbReference>
<dbReference type="GO" id="GO:0008757">
    <property type="term" value="F:S-adenosylmethionine-dependent methyltransferase activity"/>
    <property type="evidence" value="ECO:0007669"/>
    <property type="project" value="InterPro"/>
</dbReference>
<accession>A0A5D0D039</accession>